<gene>
    <name evidence="2" type="ORF">BP6252_02472</name>
</gene>
<dbReference type="EMBL" id="PDLM01000002">
    <property type="protein sequence ID" value="RDW84882.1"/>
    <property type="molecule type" value="Genomic_DNA"/>
</dbReference>
<dbReference type="InterPro" id="IPR029058">
    <property type="entry name" value="AB_hydrolase_fold"/>
</dbReference>
<evidence type="ECO:0000313" key="3">
    <source>
        <dbReference type="Proteomes" id="UP000256645"/>
    </source>
</evidence>
<dbReference type="STRING" id="1849047.A0A3D8SEY5"/>
<keyword evidence="3" id="KW-1185">Reference proteome</keyword>
<dbReference type="Gene3D" id="3.40.50.1820">
    <property type="entry name" value="alpha/beta hydrolase"/>
    <property type="match status" value="1"/>
</dbReference>
<evidence type="ECO:0000313" key="2">
    <source>
        <dbReference type="EMBL" id="RDW84882.1"/>
    </source>
</evidence>
<accession>A0A3D8SEY5</accession>
<feature type="domain" description="AB hydrolase-1" evidence="1">
    <location>
        <begin position="58"/>
        <end position="211"/>
    </location>
</feature>
<proteinExistence type="predicted"/>
<name>A0A3D8SEY5_9HELO</name>
<dbReference type="SUPFAM" id="SSF53474">
    <property type="entry name" value="alpha/beta-Hydrolases"/>
    <property type="match status" value="1"/>
</dbReference>
<organism evidence="2 3">
    <name type="scientific">Coleophoma cylindrospora</name>
    <dbReference type="NCBI Taxonomy" id="1849047"/>
    <lineage>
        <taxon>Eukaryota</taxon>
        <taxon>Fungi</taxon>
        <taxon>Dikarya</taxon>
        <taxon>Ascomycota</taxon>
        <taxon>Pezizomycotina</taxon>
        <taxon>Leotiomycetes</taxon>
        <taxon>Helotiales</taxon>
        <taxon>Dermateaceae</taxon>
        <taxon>Coleophoma</taxon>
    </lineage>
</organism>
<dbReference type="InterPro" id="IPR000073">
    <property type="entry name" value="AB_hydrolase_1"/>
</dbReference>
<comment type="caution">
    <text evidence="2">The sequence shown here is derived from an EMBL/GenBank/DDBJ whole genome shotgun (WGS) entry which is preliminary data.</text>
</comment>
<dbReference type="Proteomes" id="UP000256645">
    <property type="component" value="Unassembled WGS sequence"/>
</dbReference>
<sequence length="417" mass="47359">MAGFTVVEHTLPGQHIREYFHATISGQDEELLLHVKQYIPNDNQPRDRHREGVTLIAAHSNAYSKETYEPLWEDLTARLQKAGVVVNAIWMADVAHQGTSGLLNEQKLGSDPHWFDHSRDLLHLVNHFRKQITRPILGIGHSMGAAQMVHLSTLHPRLFHSLILLDPVIHTEAFRDGSLAKGATFRKDVWPTKEQAASSVRRSKFYQTWDERVKDRVIQYGFRQRPGTNASTSAEVTMVTNKHQEAFTLARPNFEGVGVRGAATADEKLMHPDIYPEDESKAPFYRSEIRTAFFELSSLRPSVLFVFGEKSPFRREERMKRYVEHTGTGVGGSGGVKTGRVQFSTVEGGHFFPFENIGKTADTLGDWIQAEVERSRCDEKLMAEKWQGKKGPHRQIVDGRWIQEIKTWSGRTPVSKL</sequence>
<reference evidence="2 3" key="1">
    <citation type="journal article" date="2018" name="IMA Fungus">
        <title>IMA Genome-F 9: Draft genome sequence of Annulohypoxylon stygium, Aspergillus mulundensis, Berkeleyomyces basicola (syn. Thielaviopsis basicola), Ceratocystis smalleyi, two Cercospora beticola strains, Coleophoma cylindrospora, Fusarium fracticaudum, Phialophora cf. hyalina, and Morchella septimelata.</title>
        <authorList>
            <person name="Wingfield B.D."/>
            <person name="Bills G.F."/>
            <person name="Dong Y."/>
            <person name="Huang W."/>
            <person name="Nel W.J."/>
            <person name="Swalarsk-Parry B.S."/>
            <person name="Vaghefi N."/>
            <person name="Wilken P.M."/>
            <person name="An Z."/>
            <person name="de Beer Z.W."/>
            <person name="De Vos L."/>
            <person name="Chen L."/>
            <person name="Duong T.A."/>
            <person name="Gao Y."/>
            <person name="Hammerbacher A."/>
            <person name="Kikkert J.R."/>
            <person name="Li Y."/>
            <person name="Li H."/>
            <person name="Li K."/>
            <person name="Li Q."/>
            <person name="Liu X."/>
            <person name="Ma X."/>
            <person name="Naidoo K."/>
            <person name="Pethybridge S.J."/>
            <person name="Sun J."/>
            <person name="Steenkamp E.T."/>
            <person name="van der Nest M.A."/>
            <person name="van Wyk S."/>
            <person name="Wingfield M.J."/>
            <person name="Xiong C."/>
            <person name="Yue Q."/>
            <person name="Zhang X."/>
        </authorList>
    </citation>
    <scope>NUCLEOTIDE SEQUENCE [LARGE SCALE GENOMIC DNA]</scope>
    <source>
        <strain evidence="2 3">BP6252</strain>
    </source>
</reference>
<protein>
    <recommendedName>
        <fullName evidence="1">AB hydrolase-1 domain-containing protein</fullName>
    </recommendedName>
</protein>
<dbReference type="AlphaFoldDB" id="A0A3D8SEY5"/>
<evidence type="ECO:0000259" key="1">
    <source>
        <dbReference type="Pfam" id="PF12697"/>
    </source>
</evidence>
<dbReference type="Pfam" id="PF12697">
    <property type="entry name" value="Abhydrolase_6"/>
    <property type="match status" value="1"/>
</dbReference>
<dbReference type="OrthoDB" id="94039at2759"/>